<dbReference type="Proteomes" id="UP000178645">
    <property type="component" value="Unassembled WGS sequence"/>
</dbReference>
<comment type="caution">
    <text evidence="2">The sequence shown here is derived from an EMBL/GenBank/DDBJ whole genome shotgun (WGS) entry which is preliminary data.</text>
</comment>
<keyword evidence="1" id="KW-0472">Membrane</keyword>
<sequence>MELENILANKVKKSNKKNGGKRWIVSPLSCTMVTSTTGGLLGLLFVGALRWLRMTLGAMGTPSRLLENTNSD</sequence>
<dbReference type="EMBL" id="MFVU01000015">
    <property type="protein sequence ID" value="OGJ01938.1"/>
    <property type="molecule type" value="Genomic_DNA"/>
</dbReference>
<evidence type="ECO:0008006" key="4">
    <source>
        <dbReference type="Google" id="ProtNLM"/>
    </source>
</evidence>
<organism evidence="2 3">
    <name type="scientific">Candidatus Nomurabacteria bacterium RIFCSPLOWO2_12_FULL_44_11</name>
    <dbReference type="NCBI Taxonomy" id="1801796"/>
    <lineage>
        <taxon>Bacteria</taxon>
        <taxon>Candidatus Nomuraibacteriota</taxon>
    </lineage>
</organism>
<accession>A0A1F6Y6F5</accession>
<name>A0A1F6Y6F5_9BACT</name>
<dbReference type="AlphaFoldDB" id="A0A1F6Y6F5"/>
<reference evidence="2 3" key="1">
    <citation type="journal article" date="2016" name="Nat. Commun.">
        <title>Thousands of microbial genomes shed light on interconnected biogeochemical processes in an aquifer system.</title>
        <authorList>
            <person name="Anantharaman K."/>
            <person name="Brown C.T."/>
            <person name="Hug L.A."/>
            <person name="Sharon I."/>
            <person name="Castelle C.J."/>
            <person name="Probst A.J."/>
            <person name="Thomas B.C."/>
            <person name="Singh A."/>
            <person name="Wilkins M.J."/>
            <person name="Karaoz U."/>
            <person name="Brodie E.L."/>
            <person name="Williams K.H."/>
            <person name="Hubbard S.S."/>
            <person name="Banfield J.F."/>
        </authorList>
    </citation>
    <scope>NUCLEOTIDE SEQUENCE [LARGE SCALE GENOMIC DNA]</scope>
</reference>
<proteinExistence type="predicted"/>
<evidence type="ECO:0000256" key="1">
    <source>
        <dbReference type="SAM" id="Phobius"/>
    </source>
</evidence>
<keyword evidence="1" id="KW-0812">Transmembrane</keyword>
<feature type="transmembrane region" description="Helical" evidence="1">
    <location>
        <begin position="23"/>
        <end position="49"/>
    </location>
</feature>
<evidence type="ECO:0000313" key="3">
    <source>
        <dbReference type="Proteomes" id="UP000178645"/>
    </source>
</evidence>
<protein>
    <recommendedName>
        <fullName evidence="4">Transmembrane protein</fullName>
    </recommendedName>
</protein>
<gene>
    <name evidence="2" type="ORF">A3G53_01470</name>
</gene>
<keyword evidence="1" id="KW-1133">Transmembrane helix</keyword>
<evidence type="ECO:0000313" key="2">
    <source>
        <dbReference type="EMBL" id="OGJ01938.1"/>
    </source>
</evidence>